<proteinExistence type="predicted"/>
<evidence type="ECO:0000313" key="1">
    <source>
        <dbReference type="EMBL" id="EHM48170.1"/>
    </source>
</evidence>
<comment type="caution">
    <text evidence="1">The sequence shown here is derived from an EMBL/GenBank/DDBJ whole genome shotgun (WGS) entry which is preliminary data.</text>
</comment>
<reference evidence="1 2" key="1">
    <citation type="submission" date="2011-08" db="EMBL/GenBank/DDBJ databases">
        <authorList>
            <person name="Weinstock G."/>
            <person name="Sodergren E."/>
            <person name="Clifton S."/>
            <person name="Fulton L."/>
            <person name="Fulton B."/>
            <person name="Courtney L."/>
            <person name="Fronick C."/>
            <person name="Harrison M."/>
            <person name="Strong C."/>
            <person name="Farmer C."/>
            <person name="Delahaunty K."/>
            <person name="Markovic C."/>
            <person name="Hall O."/>
            <person name="Minx P."/>
            <person name="Tomlinson C."/>
            <person name="Mitreva M."/>
            <person name="Hou S."/>
            <person name="Chen J."/>
            <person name="Wollam A."/>
            <person name="Pepin K.H."/>
            <person name="Johnson M."/>
            <person name="Bhonagiri V."/>
            <person name="Zhang X."/>
            <person name="Suruliraj S."/>
            <person name="Warren W."/>
            <person name="Chinwalla A."/>
            <person name="Mardis E.R."/>
            <person name="Wilson R.K."/>
        </authorList>
    </citation>
    <scope>NUCLEOTIDE SEQUENCE [LARGE SCALE GENOMIC DNA]</scope>
    <source>
        <strain evidence="1 2">ATCC 29863</strain>
    </source>
</reference>
<accession>G9YRT6</accession>
<dbReference type="Proteomes" id="UP000004459">
    <property type="component" value="Unassembled WGS sequence"/>
</dbReference>
<organism evidence="1 2">
    <name type="scientific">Flavonifractor plautii ATCC 29863</name>
    <dbReference type="NCBI Taxonomy" id="411475"/>
    <lineage>
        <taxon>Bacteria</taxon>
        <taxon>Bacillati</taxon>
        <taxon>Bacillota</taxon>
        <taxon>Clostridia</taxon>
        <taxon>Eubacteriales</taxon>
        <taxon>Oscillospiraceae</taxon>
        <taxon>Flavonifractor</taxon>
    </lineage>
</organism>
<sequence>MMTVKIERNLSLTEVKNRFLRRVMATKKMQWLQVCTKNQIATQQSGCGLERSRDKMSKR</sequence>
<dbReference type="EMBL" id="AGCK01000187">
    <property type="protein sequence ID" value="EHM48170.1"/>
    <property type="molecule type" value="Genomic_DNA"/>
</dbReference>
<name>G9YRT6_FLAPL</name>
<dbReference type="AlphaFoldDB" id="G9YRT6"/>
<protein>
    <submittedName>
        <fullName evidence="1">Uncharacterized protein</fullName>
    </submittedName>
</protein>
<gene>
    <name evidence="1" type="ORF">HMPREF0372_02238</name>
</gene>
<evidence type="ECO:0000313" key="2">
    <source>
        <dbReference type="Proteomes" id="UP000004459"/>
    </source>
</evidence>
<dbReference type="HOGENOM" id="CLU_2953735_0_0_9"/>